<comment type="function">
    <text evidence="10">Catalyzes the transfer of pyrophosphate from adenosine triphosphate (ATP) to 6-hydroxymethyl-7,8-dihydropterin, an enzymatic step in folate biosynthesis pathway.</text>
</comment>
<evidence type="ECO:0000256" key="6">
    <source>
        <dbReference type="ARBA" id="ARBA00022741"/>
    </source>
</evidence>
<dbReference type="GO" id="GO:0046656">
    <property type="term" value="P:folic acid biosynthetic process"/>
    <property type="evidence" value="ECO:0007669"/>
    <property type="project" value="UniProtKB-KW"/>
</dbReference>
<comment type="pathway">
    <text evidence="1">Cofactor biosynthesis; tetrahydrofolate biosynthesis; 2-amino-4-hydroxy-6-hydroxymethyl-7,8-dihydropteridine diphosphate from 7,8-dihydroneopterin triphosphate: step 4/4.</text>
</comment>
<keyword evidence="7 14" id="KW-0418">Kinase</keyword>
<dbReference type="RefSeq" id="WP_106153608.1">
    <property type="nucleotide sequence ID" value="NZ_PVTS01000011.1"/>
</dbReference>
<dbReference type="PANTHER" id="PTHR43071">
    <property type="entry name" value="2-AMINO-4-HYDROXY-6-HYDROXYMETHYLDIHYDROPTERIDINE PYROPHOSPHOKINASE"/>
    <property type="match status" value="1"/>
</dbReference>
<evidence type="ECO:0000256" key="7">
    <source>
        <dbReference type="ARBA" id="ARBA00022777"/>
    </source>
</evidence>
<dbReference type="AlphaFoldDB" id="A0A2T0XFT4"/>
<protein>
    <recommendedName>
        <fullName evidence="4">2-amino-4-hydroxy-6-hydroxymethyldihydropteridine pyrophosphokinase</fullName>
        <ecNumber evidence="3">2.7.6.3</ecNumber>
    </recommendedName>
    <alternativeName>
        <fullName evidence="11">6-hydroxymethyl-7,8-dihydropterin pyrophosphokinase</fullName>
    </alternativeName>
    <alternativeName>
        <fullName evidence="12">7,8-dihydro-6-hydroxymethylpterin-pyrophosphokinase</fullName>
    </alternativeName>
</protein>
<gene>
    <name evidence="14" type="ORF">DFO77_11515</name>
</gene>
<dbReference type="PROSITE" id="PS00794">
    <property type="entry name" value="HPPK"/>
    <property type="match status" value="1"/>
</dbReference>
<keyword evidence="8" id="KW-0067">ATP-binding</keyword>
<dbReference type="STRING" id="1168289.GCA_000259075_02071"/>
<comment type="caution">
    <text evidence="14">The sequence shown here is derived from an EMBL/GenBank/DDBJ whole genome shotgun (WGS) entry which is preliminary data.</text>
</comment>
<evidence type="ECO:0000256" key="8">
    <source>
        <dbReference type="ARBA" id="ARBA00022840"/>
    </source>
</evidence>
<evidence type="ECO:0000313" key="14">
    <source>
        <dbReference type="EMBL" id="RCW32470.1"/>
    </source>
</evidence>
<evidence type="ECO:0000256" key="2">
    <source>
        <dbReference type="ARBA" id="ARBA00005810"/>
    </source>
</evidence>
<accession>A0A2T0XFT4</accession>
<dbReference type="CDD" id="cd00483">
    <property type="entry name" value="HPPK"/>
    <property type="match status" value="1"/>
</dbReference>
<reference evidence="14 15" key="1">
    <citation type="submission" date="2018-07" db="EMBL/GenBank/DDBJ databases">
        <title>Freshwater and sediment microbial communities from various areas in North America, analyzing microbe dynamics in response to fracking.</title>
        <authorList>
            <person name="Lamendella R."/>
        </authorList>
    </citation>
    <scope>NUCLEOTIDE SEQUENCE [LARGE SCALE GENOMIC DNA]</scope>
    <source>
        <strain evidence="14 15">160A</strain>
    </source>
</reference>
<dbReference type="UniPathway" id="UPA00077">
    <property type="reaction ID" value="UER00155"/>
</dbReference>
<dbReference type="Proteomes" id="UP000252733">
    <property type="component" value="Unassembled WGS sequence"/>
</dbReference>
<keyword evidence="5" id="KW-0808">Transferase</keyword>
<name>A0A2T0XFT4_9BACT</name>
<comment type="similarity">
    <text evidence="2">Belongs to the HPPK family.</text>
</comment>
<evidence type="ECO:0000259" key="13">
    <source>
        <dbReference type="PROSITE" id="PS00794"/>
    </source>
</evidence>
<dbReference type="PANTHER" id="PTHR43071:SF1">
    <property type="entry name" value="2-AMINO-4-HYDROXY-6-HYDROXYMETHYLDIHYDROPTERIDINE PYROPHOSPHOKINASE"/>
    <property type="match status" value="1"/>
</dbReference>
<organism evidence="14 15">
    <name type="scientific">Marinilabilia salmonicolor</name>
    <dbReference type="NCBI Taxonomy" id="989"/>
    <lineage>
        <taxon>Bacteria</taxon>
        <taxon>Pseudomonadati</taxon>
        <taxon>Bacteroidota</taxon>
        <taxon>Bacteroidia</taxon>
        <taxon>Marinilabiliales</taxon>
        <taxon>Marinilabiliaceae</taxon>
        <taxon>Marinilabilia</taxon>
    </lineage>
</organism>
<keyword evidence="6" id="KW-0547">Nucleotide-binding</keyword>
<dbReference type="EC" id="2.7.6.3" evidence="3"/>
<dbReference type="Gene3D" id="3.30.70.560">
    <property type="entry name" value="7,8-Dihydro-6-hydroxymethylpterin-pyrophosphokinase HPPK"/>
    <property type="match status" value="1"/>
</dbReference>
<dbReference type="GO" id="GO:0016301">
    <property type="term" value="F:kinase activity"/>
    <property type="evidence" value="ECO:0007669"/>
    <property type="project" value="UniProtKB-KW"/>
</dbReference>
<evidence type="ECO:0000256" key="11">
    <source>
        <dbReference type="ARBA" id="ARBA00029766"/>
    </source>
</evidence>
<dbReference type="GO" id="GO:0003848">
    <property type="term" value="F:2-amino-4-hydroxy-6-hydroxymethyldihydropteridine diphosphokinase activity"/>
    <property type="evidence" value="ECO:0007669"/>
    <property type="project" value="UniProtKB-EC"/>
</dbReference>
<evidence type="ECO:0000256" key="4">
    <source>
        <dbReference type="ARBA" id="ARBA00016218"/>
    </source>
</evidence>
<evidence type="ECO:0000256" key="12">
    <source>
        <dbReference type="ARBA" id="ARBA00033413"/>
    </source>
</evidence>
<evidence type="ECO:0000256" key="9">
    <source>
        <dbReference type="ARBA" id="ARBA00022909"/>
    </source>
</evidence>
<dbReference type="Pfam" id="PF01288">
    <property type="entry name" value="HPPK"/>
    <property type="match status" value="1"/>
</dbReference>
<sequence length="123" mass="13958">MSNEAIIALGSNIDARQNIENAFGRLHKHFQLIKLSGPIVTSPIGITDQPDFLNAVALIETALSIEELVSLLKKMEDEMGRDRSRAKFGPREIDLDVLIWNGEVVDEDYYERDFLRQLVAEMK</sequence>
<dbReference type="InterPro" id="IPR000550">
    <property type="entry name" value="Hppk"/>
</dbReference>
<dbReference type="OrthoDB" id="1122272at2"/>
<evidence type="ECO:0000256" key="5">
    <source>
        <dbReference type="ARBA" id="ARBA00022679"/>
    </source>
</evidence>
<keyword evidence="9" id="KW-0289">Folate biosynthesis</keyword>
<dbReference type="EMBL" id="QPIZ01000015">
    <property type="protein sequence ID" value="RCW32470.1"/>
    <property type="molecule type" value="Genomic_DNA"/>
</dbReference>
<dbReference type="GO" id="GO:0046654">
    <property type="term" value="P:tetrahydrofolate biosynthetic process"/>
    <property type="evidence" value="ECO:0007669"/>
    <property type="project" value="UniProtKB-UniPathway"/>
</dbReference>
<dbReference type="InterPro" id="IPR035907">
    <property type="entry name" value="Hppk_sf"/>
</dbReference>
<feature type="domain" description="7,8-dihydro-6-hydroxymethylpterin-pyrophosphokinase" evidence="13">
    <location>
        <begin position="87"/>
        <end position="98"/>
    </location>
</feature>
<dbReference type="GO" id="GO:0005524">
    <property type="term" value="F:ATP binding"/>
    <property type="evidence" value="ECO:0007669"/>
    <property type="project" value="UniProtKB-KW"/>
</dbReference>
<dbReference type="SUPFAM" id="SSF55083">
    <property type="entry name" value="6-hydroxymethyl-7,8-dihydropterin pyrophosphokinase, HPPK"/>
    <property type="match status" value="1"/>
</dbReference>
<dbReference type="NCBIfam" id="TIGR01498">
    <property type="entry name" value="folK"/>
    <property type="match status" value="1"/>
</dbReference>
<keyword evidence="15" id="KW-1185">Reference proteome</keyword>
<evidence type="ECO:0000256" key="1">
    <source>
        <dbReference type="ARBA" id="ARBA00005051"/>
    </source>
</evidence>
<evidence type="ECO:0000313" key="15">
    <source>
        <dbReference type="Proteomes" id="UP000252733"/>
    </source>
</evidence>
<proteinExistence type="inferred from homology"/>
<evidence type="ECO:0000256" key="10">
    <source>
        <dbReference type="ARBA" id="ARBA00029409"/>
    </source>
</evidence>
<evidence type="ECO:0000256" key="3">
    <source>
        <dbReference type="ARBA" id="ARBA00013253"/>
    </source>
</evidence>